<feature type="binding site" evidence="20">
    <location>
        <position position="399"/>
    </location>
    <ligand>
        <name>GTP</name>
        <dbReference type="ChEBI" id="CHEBI:37565"/>
    </ligand>
</feature>
<evidence type="ECO:0000256" key="19">
    <source>
        <dbReference type="ARBA" id="ARBA00049295"/>
    </source>
</evidence>
<evidence type="ECO:0000256" key="12">
    <source>
        <dbReference type="ARBA" id="ARBA00022833"/>
    </source>
</evidence>
<dbReference type="AlphaFoldDB" id="A0A177G8G9"/>
<evidence type="ECO:0000313" key="23">
    <source>
        <dbReference type="EMBL" id="OAG75947.1"/>
    </source>
</evidence>
<dbReference type="GO" id="GO:0008270">
    <property type="term" value="F:zinc ion binding"/>
    <property type="evidence" value="ECO:0007669"/>
    <property type="project" value="UniProtKB-UniRule"/>
</dbReference>
<gene>
    <name evidence="21" type="primary">ribB</name>
    <name evidence="20" type="synonym">ribA</name>
    <name evidence="23" type="ORF">Amal_03051</name>
</gene>
<evidence type="ECO:0000256" key="17">
    <source>
        <dbReference type="ARBA" id="ARBA00023268"/>
    </source>
</evidence>
<comment type="pathway">
    <text evidence="5 21">Cofactor biosynthesis; riboflavin biosynthesis; 2-hydroxy-3-oxobutyl phosphate from D-ribulose 5-phosphate: step 1/1.</text>
</comment>
<dbReference type="PANTHER" id="PTHR21327:SF18">
    <property type="entry name" value="3,4-DIHYDROXY-2-BUTANONE 4-PHOSPHATE SYNTHASE"/>
    <property type="match status" value="1"/>
</dbReference>
<reference evidence="23 24" key="1">
    <citation type="submission" date="2016-03" db="EMBL/GenBank/DDBJ databases">
        <title>Draft genome sequence of Acetobacter malorum CECT 7742, a strain isolated from strawberry vinegar.</title>
        <authorList>
            <person name="Sainz F."/>
            <person name="Mas A."/>
            <person name="Torija M.J."/>
        </authorList>
    </citation>
    <scope>NUCLEOTIDE SEQUENCE [LARGE SCALE GENOMIC DNA]</scope>
    <source>
        <strain evidence="23 24">CECT 7742</strain>
    </source>
</reference>
<feature type="active site" description="Nucleophile" evidence="20">
    <location>
        <position position="378"/>
    </location>
</feature>
<evidence type="ECO:0000256" key="7">
    <source>
        <dbReference type="ARBA" id="ARBA00008976"/>
    </source>
</evidence>
<dbReference type="HAMAP" id="MF_00180">
    <property type="entry name" value="RibB"/>
    <property type="match status" value="1"/>
</dbReference>
<dbReference type="GO" id="GO:0005525">
    <property type="term" value="F:GTP binding"/>
    <property type="evidence" value="ECO:0007669"/>
    <property type="project" value="UniProtKB-KW"/>
</dbReference>
<dbReference type="InterPro" id="IPR000926">
    <property type="entry name" value="RibA"/>
</dbReference>
<dbReference type="InterPro" id="IPR017945">
    <property type="entry name" value="DHBP_synth_RibB-like_a/b_dom"/>
</dbReference>
<dbReference type="HAMAP" id="MF_00179">
    <property type="entry name" value="RibA"/>
    <property type="match status" value="1"/>
</dbReference>
<evidence type="ECO:0000256" key="6">
    <source>
        <dbReference type="ARBA" id="ARBA00005520"/>
    </source>
</evidence>
<comment type="pathway">
    <text evidence="4 20">Cofactor biosynthesis; riboflavin biosynthesis; 5-amino-6-(D-ribitylamino)uracil from GTP: step 1/4.</text>
</comment>
<keyword evidence="9 21" id="KW-0479">Metal-binding</keyword>
<feature type="binding site" evidence="20">
    <location>
        <position position="319"/>
    </location>
    <ligand>
        <name>GTP</name>
        <dbReference type="ChEBI" id="CHEBI:37565"/>
    </ligand>
</feature>
<feature type="binding site" evidence="21">
    <location>
        <position position="156"/>
    </location>
    <ligand>
        <name>Mg(2+)</name>
        <dbReference type="ChEBI" id="CHEBI:18420"/>
        <label>2</label>
    </ligand>
</feature>
<keyword evidence="11 20" id="KW-0378">Hydrolase</keyword>
<dbReference type="GO" id="GO:0008686">
    <property type="term" value="F:3,4-dihydroxy-2-butanone-4-phosphate synthase activity"/>
    <property type="evidence" value="ECO:0007669"/>
    <property type="project" value="UniProtKB-UniRule"/>
</dbReference>
<dbReference type="InterPro" id="IPR036144">
    <property type="entry name" value="RibA-like_sf"/>
</dbReference>
<dbReference type="EMBL" id="LVHD01000019">
    <property type="protein sequence ID" value="OAG75947.1"/>
    <property type="molecule type" value="Genomic_DNA"/>
</dbReference>
<feature type="active site" description="Proton acceptor" evidence="20">
    <location>
        <position position="376"/>
    </location>
</feature>
<dbReference type="Pfam" id="PF00926">
    <property type="entry name" value="DHBP_synthase"/>
    <property type="match status" value="1"/>
</dbReference>
<evidence type="ECO:0000256" key="13">
    <source>
        <dbReference type="ARBA" id="ARBA00022842"/>
    </source>
</evidence>
<dbReference type="GO" id="GO:0003935">
    <property type="term" value="F:GTP cyclohydrolase II activity"/>
    <property type="evidence" value="ECO:0007669"/>
    <property type="project" value="UniProtKB-UniRule"/>
</dbReference>
<name>A0A177G8G9_9PROT</name>
<dbReference type="InterPro" id="IPR032677">
    <property type="entry name" value="GTP_cyclohydro_II"/>
</dbReference>
<feature type="binding site" evidence="21">
    <location>
        <position position="41"/>
    </location>
    <ligand>
        <name>Mg(2+)</name>
        <dbReference type="ChEBI" id="CHEBI:18420"/>
        <label>1</label>
    </ligand>
</feature>
<proteinExistence type="inferred from homology"/>
<dbReference type="InterPro" id="IPR000422">
    <property type="entry name" value="DHBP_synthase_RibB"/>
</dbReference>
<feature type="binding site" evidence="20">
    <location>
        <begin position="342"/>
        <end position="344"/>
    </location>
    <ligand>
        <name>GTP</name>
        <dbReference type="ChEBI" id="CHEBI:37565"/>
    </ligand>
</feature>
<evidence type="ECO:0000256" key="5">
    <source>
        <dbReference type="ARBA" id="ARBA00004904"/>
    </source>
</evidence>
<comment type="subunit">
    <text evidence="21">Homodimer.</text>
</comment>
<evidence type="ECO:0000256" key="3">
    <source>
        <dbReference type="ARBA" id="ARBA00002284"/>
    </source>
</evidence>
<comment type="cofactor">
    <cofactor evidence="2">
        <name>Mn(2+)</name>
        <dbReference type="ChEBI" id="CHEBI:29035"/>
    </cofactor>
</comment>
<feature type="site" description="Essential for catalytic activity" evidence="21">
    <location>
        <position position="177"/>
    </location>
</feature>
<dbReference type="PATRIC" id="fig|178901.16.peg.3240"/>
<dbReference type="PANTHER" id="PTHR21327">
    <property type="entry name" value="GTP CYCLOHYDROLASE II-RELATED"/>
    <property type="match status" value="1"/>
</dbReference>
<dbReference type="CDD" id="cd00641">
    <property type="entry name" value="GTP_cyclohydro2"/>
    <property type="match status" value="1"/>
</dbReference>
<organism evidence="23 24">
    <name type="scientific">Acetobacter malorum</name>
    <dbReference type="NCBI Taxonomy" id="178901"/>
    <lineage>
        <taxon>Bacteria</taxon>
        <taxon>Pseudomonadati</taxon>
        <taxon>Pseudomonadota</taxon>
        <taxon>Alphaproteobacteria</taxon>
        <taxon>Acetobacterales</taxon>
        <taxon>Acetobacteraceae</taxon>
        <taxon>Acetobacter</taxon>
    </lineage>
</organism>
<feature type="binding site" evidence="20">
    <location>
        <position position="404"/>
    </location>
    <ligand>
        <name>GTP</name>
        <dbReference type="ChEBI" id="CHEBI:37565"/>
    </ligand>
</feature>
<comment type="caution">
    <text evidence="23">The sequence shown here is derived from an EMBL/GenBank/DDBJ whole genome shotgun (WGS) entry which is preliminary data.</text>
</comment>
<feature type="binding site" evidence="21">
    <location>
        <begin position="153"/>
        <end position="157"/>
    </location>
    <ligand>
        <name>D-ribulose 5-phosphate</name>
        <dbReference type="ChEBI" id="CHEBI:58121"/>
    </ligand>
</feature>
<comment type="function">
    <text evidence="3 21">Catalyzes the conversion of D-ribulose 5-phosphate to formate and 3,4-dihydroxy-2-butanone 4-phosphate.</text>
</comment>
<dbReference type="UniPathway" id="UPA00275">
    <property type="reaction ID" value="UER00399"/>
</dbReference>
<keyword evidence="12 20" id="KW-0862">Zinc</keyword>
<dbReference type="STRING" id="178901.AmDm5_3092"/>
<evidence type="ECO:0000256" key="18">
    <source>
        <dbReference type="ARBA" id="ARBA00043932"/>
    </source>
</evidence>
<feature type="domain" description="GTP cyclohydrolase II" evidence="22">
    <location>
        <begin position="255"/>
        <end position="419"/>
    </location>
</feature>
<feature type="site" description="Essential for catalytic activity" evidence="21">
    <location>
        <position position="139"/>
    </location>
</feature>
<comment type="similarity">
    <text evidence="21">Belongs to the DHBP synthase family.</text>
</comment>
<sequence>MSEPVKNGAPVAAQPSEAMRRAVEALRAGRMVIMVDDEDRENEGDLVMAAEFMTPAAMNFMITHARGLVCLPLTPAQVDKLQLPMMVRDNTARHGTAFTVSIEAREGVTTGISAADRAHTIQVAASETAQPMDLATPGHIFPLRAAPGGVLERIGHTEGSIDLLRLAGLRPAAVICEILNEDGTMARRPALEVYGQQHDMPIISIAELVTWISAHGLTPLTMDTEKAVAPAGHDHETSDADADAVAEESMADLATAALPSAYGGEDLAIHAFRDSRGVEHVALVKGDPAAAGAVPLVRMHSECVTGDALGSLRCDCGTQLHAALKAIGKADCGVLVYVRGHEGRGIGLVNKIRAYELQDAGLDTVDANHRLGFATDVRDWTAAAGILRDLGVGQLDLLTNNPDKVRALEARGFHVRKRIGLETPVNPHNRAYLHAKRQRMGHSLSHFSVSDAPADATV</sequence>
<comment type="catalytic activity">
    <reaction evidence="1 21">
        <text>D-ribulose 5-phosphate = (2S)-2-hydroxy-3-oxobutyl phosphate + formate + H(+)</text>
        <dbReference type="Rhea" id="RHEA:18457"/>
        <dbReference type="ChEBI" id="CHEBI:15378"/>
        <dbReference type="ChEBI" id="CHEBI:15740"/>
        <dbReference type="ChEBI" id="CHEBI:58121"/>
        <dbReference type="ChEBI" id="CHEBI:58830"/>
        <dbReference type="EC" id="4.1.99.12"/>
    </reaction>
</comment>
<dbReference type="eggNOG" id="COG0807">
    <property type="taxonomic scope" value="Bacteria"/>
</dbReference>
<dbReference type="eggNOG" id="COG0108">
    <property type="taxonomic scope" value="Bacteria"/>
</dbReference>
<dbReference type="GO" id="GO:0005829">
    <property type="term" value="C:cytosol"/>
    <property type="evidence" value="ECO:0007669"/>
    <property type="project" value="TreeGrafter"/>
</dbReference>
<dbReference type="PIRSF" id="PIRSF001259">
    <property type="entry name" value="RibA"/>
    <property type="match status" value="1"/>
</dbReference>
<feature type="binding site" evidence="20">
    <location>
        <position position="314"/>
    </location>
    <ligand>
        <name>Zn(2+)</name>
        <dbReference type="ChEBI" id="CHEBI:29105"/>
        <note>catalytic</note>
    </ligand>
</feature>
<dbReference type="NCBIfam" id="NF001591">
    <property type="entry name" value="PRK00393.1"/>
    <property type="match status" value="1"/>
</dbReference>
<feature type="binding site" evidence="20">
    <location>
        <position position="364"/>
    </location>
    <ligand>
        <name>GTP</name>
        <dbReference type="ChEBI" id="CHEBI:37565"/>
    </ligand>
</feature>
<dbReference type="FunFam" id="3.90.870.10:FF:000001">
    <property type="entry name" value="Riboflavin biosynthesis protein RibBA"/>
    <property type="match status" value="1"/>
</dbReference>
<evidence type="ECO:0000256" key="20">
    <source>
        <dbReference type="HAMAP-Rule" id="MF_00179"/>
    </source>
</evidence>
<evidence type="ECO:0000256" key="9">
    <source>
        <dbReference type="ARBA" id="ARBA00022723"/>
    </source>
</evidence>
<dbReference type="Gene3D" id="3.90.870.10">
    <property type="entry name" value="DHBP synthase"/>
    <property type="match status" value="1"/>
</dbReference>
<keyword evidence="16 21" id="KW-0456">Lyase</keyword>
<feature type="binding site" evidence="20">
    <location>
        <begin position="298"/>
        <end position="302"/>
    </location>
    <ligand>
        <name>GTP</name>
        <dbReference type="ChEBI" id="CHEBI:37565"/>
    </ligand>
</feature>
<evidence type="ECO:0000256" key="2">
    <source>
        <dbReference type="ARBA" id="ARBA00001936"/>
    </source>
</evidence>
<dbReference type="EC" id="4.1.99.12" evidence="21"/>
<accession>A0A177G8G9</accession>
<feature type="binding site" evidence="21">
    <location>
        <begin position="40"/>
        <end position="41"/>
    </location>
    <ligand>
        <name>D-ribulose 5-phosphate</name>
        <dbReference type="ChEBI" id="CHEBI:58121"/>
    </ligand>
</feature>
<keyword evidence="15 21" id="KW-0464">Manganese</keyword>
<evidence type="ECO:0000256" key="14">
    <source>
        <dbReference type="ARBA" id="ARBA00023134"/>
    </source>
</evidence>
<evidence type="ECO:0000259" key="22">
    <source>
        <dbReference type="Pfam" id="PF00925"/>
    </source>
</evidence>
<protein>
    <recommendedName>
        <fullName evidence="20 21">Multifunctional fusion protein</fullName>
    </recommendedName>
    <domain>
        <recommendedName>
            <fullName evidence="20">GTP cyclohydrolase-2</fullName>
            <ecNumber evidence="20">3.5.4.25</ecNumber>
        </recommendedName>
        <alternativeName>
            <fullName evidence="20">GTP cyclohydrolase II</fullName>
        </alternativeName>
    </domain>
    <domain>
        <recommendedName>
            <fullName evidence="21">3,4-dihydroxy-2-butanone 4-phosphate synthase</fullName>
            <shortName evidence="21">DHBP synthase</shortName>
            <ecNumber evidence="21">4.1.99.12</ecNumber>
        </recommendedName>
    </domain>
</protein>
<evidence type="ECO:0000256" key="10">
    <source>
        <dbReference type="ARBA" id="ARBA00022741"/>
    </source>
</evidence>
<dbReference type="Pfam" id="PF00925">
    <property type="entry name" value="GTP_cyclohydro2"/>
    <property type="match status" value="1"/>
</dbReference>
<keyword evidence="14 20" id="KW-0342">GTP-binding</keyword>
<dbReference type="SUPFAM" id="SSF55821">
    <property type="entry name" value="YrdC/RibB"/>
    <property type="match status" value="1"/>
</dbReference>
<keyword evidence="17" id="KW-0511">Multifunctional enzyme</keyword>
<dbReference type="Gene3D" id="3.40.50.10990">
    <property type="entry name" value="GTP cyclohydrolase II"/>
    <property type="match status" value="1"/>
</dbReference>
<evidence type="ECO:0000256" key="16">
    <source>
        <dbReference type="ARBA" id="ARBA00023239"/>
    </source>
</evidence>
<evidence type="ECO:0000256" key="1">
    <source>
        <dbReference type="ARBA" id="ARBA00000141"/>
    </source>
</evidence>
<evidence type="ECO:0000256" key="4">
    <source>
        <dbReference type="ARBA" id="ARBA00004853"/>
    </source>
</evidence>
<comment type="cofactor">
    <cofactor evidence="21">
        <name>Mg(2+)</name>
        <dbReference type="ChEBI" id="CHEBI:18420"/>
    </cofactor>
    <cofactor evidence="21">
        <name>Mn(2+)</name>
        <dbReference type="ChEBI" id="CHEBI:29035"/>
    </cofactor>
    <text evidence="21">Binds 2 divalent metal cations per subunit. Magnesium or manganese.</text>
</comment>
<keyword evidence="13 21" id="KW-0460">Magnesium</keyword>
<feature type="binding site" evidence="20">
    <location>
        <position position="303"/>
    </location>
    <ligand>
        <name>Zn(2+)</name>
        <dbReference type="ChEBI" id="CHEBI:29105"/>
        <note>catalytic</note>
    </ligand>
</feature>
<dbReference type="FunFam" id="3.40.50.10990:FF:000001">
    <property type="entry name" value="Riboflavin biosynthesis protein RibBA"/>
    <property type="match status" value="1"/>
</dbReference>
<dbReference type="Proteomes" id="UP000077349">
    <property type="component" value="Unassembled WGS sequence"/>
</dbReference>
<dbReference type="GO" id="GO:0009231">
    <property type="term" value="P:riboflavin biosynthetic process"/>
    <property type="evidence" value="ECO:0007669"/>
    <property type="project" value="UniProtKB-UniRule"/>
</dbReference>
<comment type="cofactor">
    <cofactor evidence="20">
        <name>Zn(2+)</name>
        <dbReference type="ChEBI" id="CHEBI:29105"/>
    </cofactor>
    <text evidence="20">Binds 1 zinc ion per subunit.</text>
</comment>
<feature type="binding site" evidence="20">
    <location>
        <position position="316"/>
    </location>
    <ligand>
        <name>Zn(2+)</name>
        <dbReference type="ChEBI" id="CHEBI:29105"/>
        <note>catalytic</note>
    </ligand>
</feature>
<comment type="function">
    <text evidence="18 20">Catalyzes the conversion of GTP to 2,5-diamino-6-ribosylamino-4(3H)-pyrimidinone 5'-phosphate (DARP), formate and pyrophosphate.</text>
</comment>
<comment type="similarity">
    <text evidence="7">In the C-terminal section; belongs to the GTP cyclohydrolase II family.</text>
</comment>
<keyword evidence="10 20" id="KW-0547">Nucleotide-binding</keyword>
<evidence type="ECO:0000256" key="11">
    <source>
        <dbReference type="ARBA" id="ARBA00022801"/>
    </source>
</evidence>
<dbReference type="NCBIfam" id="TIGR00505">
    <property type="entry name" value="ribA"/>
    <property type="match status" value="1"/>
</dbReference>
<comment type="similarity">
    <text evidence="20">Belongs to the GTP cyclohydrolase II family.</text>
</comment>
<feature type="binding site" evidence="21">
    <location>
        <position position="41"/>
    </location>
    <ligand>
        <name>Mg(2+)</name>
        <dbReference type="ChEBI" id="CHEBI:18420"/>
        <label>2</label>
    </ligand>
</feature>
<comment type="catalytic activity">
    <reaction evidence="19 20">
        <text>GTP + 4 H2O = 2,5-diamino-6-hydroxy-4-(5-phosphoribosylamino)-pyrimidine + formate + 2 phosphate + 3 H(+)</text>
        <dbReference type="Rhea" id="RHEA:23704"/>
        <dbReference type="ChEBI" id="CHEBI:15377"/>
        <dbReference type="ChEBI" id="CHEBI:15378"/>
        <dbReference type="ChEBI" id="CHEBI:15740"/>
        <dbReference type="ChEBI" id="CHEBI:37565"/>
        <dbReference type="ChEBI" id="CHEBI:43474"/>
        <dbReference type="ChEBI" id="CHEBI:58614"/>
        <dbReference type="EC" id="3.5.4.25"/>
    </reaction>
</comment>
<dbReference type="NCBIfam" id="TIGR00506">
    <property type="entry name" value="ribB"/>
    <property type="match status" value="1"/>
</dbReference>
<dbReference type="GO" id="GO:0030145">
    <property type="term" value="F:manganese ion binding"/>
    <property type="evidence" value="ECO:0007669"/>
    <property type="project" value="UniProtKB-UniRule"/>
</dbReference>
<feature type="binding site" evidence="21">
    <location>
        <position position="45"/>
    </location>
    <ligand>
        <name>D-ribulose 5-phosphate</name>
        <dbReference type="ChEBI" id="CHEBI:58121"/>
    </ligand>
</feature>
<evidence type="ECO:0000256" key="8">
    <source>
        <dbReference type="ARBA" id="ARBA00022619"/>
    </source>
</evidence>
<comment type="similarity">
    <text evidence="6">In the N-terminal section; belongs to the DHBP synthase family.</text>
</comment>
<evidence type="ECO:0000256" key="15">
    <source>
        <dbReference type="ARBA" id="ARBA00023211"/>
    </source>
</evidence>
<dbReference type="GO" id="GO:0000287">
    <property type="term" value="F:magnesium ion binding"/>
    <property type="evidence" value="ECO:0007669"/>
    <property type="project" value="UniProtKB-UniRule"/>
</dbReference>
<evidence type="ECO:0000256" key="21">
    <source>
        <dbReference type="HAMAP-Rule" id="MF_00180"/>
    </source>
</evidence>
<dbReference type="EC" id="3.5.4.25" evidence="20"/>
<evidence type="ECO:0000313" key="24">
    <source>
        <dbReference type="Proteomes" id="UP000077349"/>
    </source>
</evidence>
<dbReference type="SUPFAM" id="SSF142695">
    <property type="entry name" value="RibA-like"/>
    <property type="match status" value="1"/>
</dbReference>
<keyword evidence="8 21" id="KW-0686">Riboflavin biosynthesis</keyword>